<name>A0A388TCU5_TERA1</name>
<evidence type="ECO:0000313" key="2">
    <source>
        <dbReference type="Proteomes" id="UP000269352"/>
    </source>
</evidence>
<accession>A0A388TCU5</accession>
<gene>
    <name evidence="1" type="ORF">NO1_1532</name>
</gene>
<proteinExistence type="predicted"/>
<keyword evidence="2" id="KW-1185">Reference proteome</keyword>
<comment type="caution">
    <text evidence="1">The sequence shown here is derived from an EMBL/GenBank/DDBJ whole genome shotgun (WGS) entry which is preliminary data.</text>
</comment>
<sequence>MLKAVQYTISKTKAAQGKRVLVLPEKPLVSFPFLKNVNADAVLIGADEIIESILFNPPQKIDQTILTYSSNFHISGDLLAREIAFSNKRQCFTIHLSQPVEFQTELLGTFKIRALEVNTASEVIGIIKLSN</sequence>
<dbReference type="Proteomes" id="UP000269352">
    <property type="component" value="Unassembled WGS sequence"/>
</dbReference>
<protein>
    <submittedName>
        <fullName evidence="1">Uncharacterized protein</fullName>
    </submittedName>
</protein>
<evidence type="ECO:0000313" key="1">
    <source>
        <dbReference type="EMBL" id="GBR74337.1"/>
    </source>
</evidence>
<dbReference type="EMBL" id="BGZN01000041">
    <property type="protein sequence ID" value="GBR74337.1"/>
    <property type="molecule type" value="Genomic_DNA"/>
</dbReference>
<organism evidence="1 2">
    <name type="scientific">Termititenax aidoneus</name>
    <dbReference type="NCBI Taxonomy" id="2218524"/>
    <lineage>
        <taxon>Bacteria</taxon>
        <taxon>Bacillati</taxon>
        <taxon>Candidatus Margulisiibacteriota</taxon>
        <taxon>Candidatus Termititenacia</taxon>
        <taxon>Candidatus Termititenacales</taxon>
        <taxon>Candidatus Termititenacaceae</taxon>
        <taxon>Candidatus Termititenax</taxon>
    </lineage>
</organism>
<dbReference type="AlphaFoldDB" id="A0A388TCU5"/>
<reference evidence="1 2" key="1">
    <citation type="journal article" date="2019" name="ISME J.">
        <title>Genome analyses of uncultured TG2/ZB3 bacteria in 'Margulisbacteria' specifically attached to ectosymbiotic spirochetes of protists in the termite gut.</title>
        <authorList>
            <person name="Utami Y.D."/>
            <person name="Kuwahara H."/>
            <person name="Igai K."/>
            <person name="Murakami T."/>
            <person name="Sugaya K."/>
            <person name="Morikawa T."/>
            <person name="Nagura Y."/>
            <person name="Yuki M."/>
            <person name="Deevong P."/>
            <person name="Inoue T."/>
            <person name="Kihara K."/>
            <person name="Lo N."/>
            <person name="Yamada A."/>
            <person name="Ohkuma M."/>
            <person name="Hongoh Y."/>
        </authorList>
    </citation>
    <scope>NUCLEOTIDE SEQUENCE [LARGE SCALE GENOMIC DNA]</scope>
    <source>
        <strain evidence="1">NkOx7-01</strain>
    </source>
</reference>